<evidence type="ECO:0000313" key="2">
    <source>
        <dbReference type="Proteomes" id="UP000032229"/>
    </source>
</evidence>
<protein>
    <recommendedName>
        <fullName evidence="3">DUF2480 family protein</fullName>
    </recommendedName>
</protein>
<dbReference type="InterPro" id="IPR018914">
    <property type="entry name" value="DUF2480"/>
</dbReference>
<dbReference type="PATRIC" id="fig|1454006.5.peg.502"/>
<organism evidence="1 2">
    <name type="scientific">Siansivirga zeaxanthinifaciens CC-SAMT-1</name>
    <dbReference type="NCBI Taxonomy" id="1454006"/>
    <lineage>
        <taxon>Bacteria</taxon>
        <taxon>Pseudomonadati</taxon>
        <taxon>Bacteroidota</taxon>
        <taxon>Flavobacteriia</taxon>
        <taxon>Flavobacteriales</taxon>
        <taxon>Flavobacteriaceae</taxon>
        <taxon>Siansivirga</taxon>
    </lineage>
</organism>
<dbReference type="STRING" id="1454006.AW14_02635"/>
<dbReference type="OrthoDB" id="9803040at2"/>
<accession>A0A0C5VU69</accession>
<dbReference type="Pfam" id="PF10652">
    <property type="entry name" value="DUF2480"/>
    <property type="match status" value="1"/>
</dbReference>
<name>A0A0C5VU69_9FLAO</name>
<evidence type="ECO:0008006" key="3">
    <source>
        <dbReference type="Google" id="ProtNLM"/>
    </source>
</evidence>
<sequence>MSDEIINRVANSALVTLNLEDYYPKGQRILFDIKDWLFEGFVLREKEFRNEVATYNWSQYQDCYVALTCSTDAIIPGWAFMLISLQLQPFAKKTIIGNLEALETSIYQDVINNLDLTEFTDKPIIIKGCSKKPVPQNAYIMLANKLKPIAKSIMYGEACSSVPLYKKK</sequence>
<dbReference type="KEGG" id="sze:AW14_02635"/>
<dbReference type="RefSeq" id="WP_044637387.1">
    <property type="nucleotide sequence ID" value="NZ_CP007202.1"/>
</dbReference>
<proteinExistence type="predicted"/>
<evidence type="ECO:0000313" key="1">
    <source>
        <dbReference type="EMBL" id="AJR02706.1"/>
    </source>
</evidence>
<dbReference type="Proteomes" id="UP000032229">
    <property type="component" value="Chromosome"/>
</dbReference>
<keyword evidence="2" id="KW-1185">Reference proteome</keyword>
<gene>
    <name evidence="1" type="ORF">AW14_02635</name>
</gene>
<reference evidence="1 2" key="1">
    <citation type="submission" date="2014-02" db="EMBL/GenBank/DDBJ databases">
        <authorList>
            <person name="Young C.-C."/>
            <person name="Hameed A."/>
            <person name="Huang H.-C."/>
            <person name="Shahina M."/>
        </authorList>
    </citation>
    <scope>NUCLEOTIDE SEQUENCE [LARGE SCALE GENOMIC DNA]</scope>
    <source>
        <strain evidence="1 2">CC-SAMT-1</strain>
    </source>
</reference>
<dbReference type="HOGENOM" id="CLU_1575646_0_0_10"/>
<dbReference type="AlphaFoldDB" id="A0A0C5VU69"/>
<dbReference type="EMBL" id="CP007202">
    <property type="protein sequence ID" value="AJR02706.1"/>
    <property type="molecule type" value="Genomic_DNA"/>
</dbReference>